<keyword evidence="4" id="KW-1185">Reference proteome</keyword>
<dbReference type="Pfam" id="PF06597">
    <property type="entry name" value="Clostridium_P47"/>
    <property type="match status" value="1"/>
</dbReference>
<reference evidence="3 4" key="1">
    <citation type="submission" date="2024-02" db="EMBL/GenBank/DDBJ databases">
        <title>First draft genome assembly of two strains of Seiridium cardinale.</title>
        <authorList>
            <person name="Emiliani G."/>
            <person name="Scali E."/>
        </authorList>
    </citation>
    <scope>NUCLEOTIDE SEQUENCE [LARGE SCALE GENOMIC DNA]</scope>
    <source>
        <strain evidence="3 4">BM-138-000479</strain>
    </source>
</reference>
<dbReference type="InterPro" id="IPR010567">
    <property type="entry name" value="OrfX2/OrfX3/P47"/>
</dbReference>
<evidence type="ECO:0000313" key="3">
    <source>
        <dbReference type="EMBL" id="KAK9781507.1"/>
    </source>
</evidence>
<sequence length="495" mass="52271">MTPITTNMSMNGWDVVSVVTIPFVNAAIHTQGGSPTKMEVSNGTINAQAGFGTWQITVGGGSNLLMFNIPLTNMTGTVTKDGKIIAQFNYPSLAAKLELVLTFVDSSATDRKLVVDSKTPPTAILSLTDDKGQNLSNALDDTFIKQALTVWCGANLSQFSHVFASVNLEPSTSTDEKWAFCKPSTVAYTYIAGNSLTNSYLGITYNTAGKTTPGSVAQIDPTFIPAGCQAAFMLSPALFVTNFLAPAARQQFGIPASSLKIDTTLSNIELTAGTKVALPNVAAGKSDTTSTIVTAVIRGILGGLFEGAADVIMPMPKREYHPFLEEFSITVENSIVTTYAKTSTVVVEEAYGTVTALNNSKSWITLSLDPKTQTPKYTNTQPSVNSHTIQESQGFRIVQGVLQAIGIVALAIGAVITDGLELVVIGALAGVLEGGQQYVLADIESKHKDVAPEINNLVNNLSLPVQWAGKGPFRVAQAGLYRGGFFLAGTLTVAL</sequence>
<dbReference type="Proteomes" id="UP001465668">
    <property type="component" value="Unassembled WGS sequence"/>
</dbReference>
<comment type="caution">
    <text evidence="3">The sequence shown here is derived from an EMBL/GenBank/DDBJ whole genome shotgun (WGS) entry which is preliminary data.</text>
</comment>
<dbReference type="EMBL" id="JARVKM010000003">
    <property type="protein sequence ID" value="KAK9781507.1"/>
    <property type="molecule type" value="Genomic_DNA"/>
</dbReference>
<name>A0ABR2Y589_9PEZI</name>
<accession>A0ABR2Y589</accession>
<gene>
    <name evidence="3" type="ORF">SCAR479_01378</name>
</gene>
<proteinExistence type="predicted"/>
<evidence type="ECO:0000259" key="2">
    <source>
        <dbReference type="Pfam" id="PF06597"/>
    </source>
</evidence>
<organism evidence="3 4">
    <name type="scientific">Seiridium cardinale</name>
    <dbReference type="NCBI Taxonomy" id="138064"/>
    <lineage>
        <taxon>Eukaryota</taxon>
        <taxon>Fungi</taxon>
        <taxon>Dikarya</taxon>
        <taxon>Ascomycota</taxon>
        <taxon>Pezizomycotina</taxon>
        <taxon>Sordariomycetes</taxon>
        <taxon>Xylariomycetidae</taxon>
        <taxon>Amphisphaeriales</taxon>
        <taxon>Sporocadaceae</taxon>
        <taxon>Seiridium</taxon>
    </lineage>
</organism>
<evidence type="ECO:0000313" key="4">
    <source>
        <dbReference type="Proteomes" id="UP001465668"/>
    </source>
</evidence>
<protein>
    <submittedName>
        <fullName evidence="3">TULIP family P47-like protein</fullName>
    </submittedName>
</protein>
<evidence type="ECO:0000256" key="1">
    <source>
        <dbReference type="ARBA" id="ARBA00023026"/>
    </source>
</evidence>
<feature type="domain" description="Protein OrfX2/OrfX3/P47" evidence="2">
    <location>
        <begin position="11"/>
        <end position="284"/>
    </location>
</feature>
<keyword evidence="1" id="KW-0843">Virulence</keyword>